<keyword evidence="2" id="KW-1185">Reference proteome</keyword>
<organism evidence="1 2">
    <name type="scientific">Plasmodium brasilianum</name>
    <dbReference type="NCBI Taxonomy" id="5824"/>
    <lineage>
        <taxon>Eukaryota</taxon>
        <taxon>Sar</taxon>
        <taxon>Alveolata</taxon>
        <taxon>Apicomplexa</taxon>
        <taxon>Aconoidasida</taxon>
        <taxon>Haemosporida</taxon>
        <taxon>Plasmodiidae</taxon>
        <taxon>Plasmodium</taxon>
        <taxon>Plasmodium (Plasmodium)</taxon>
    </lineage>
</organism>
<dbReference type="EMBL" id="CM043771">
    <property type="protein sequence ID" value="KAI4840670.1"/>
    <property type="molecule type" value="Genomic_DNA"/>
</dbReference>
<gene>
    <name evidence="1" type="ORF">MKS88_000903</name>
</gene>
<name>A0ACB9YFE9_PLABR</name>
<reference evidence="1" key="1">
    <citation type="submission" date="2022-06" db="EMBL/GenBank/DDBJ databases">
        <title>The First Complete Genome of the Simian Malaria Parasite Plasmodium brasilianum.</title>
        <authorList>
            <person name="Bajic M."/>
            <person name="Ravishankar S."/>
        </authorList>
    </citation>
    <scope>NUCLEOTIDE SEQUENCE</scope>
    <source>
        <strain evidence="1">Bolivian I</strain>
    </source>
</reference>
<comment type="caution">
    <text evidence="1">The sequence shown here is derived from an EMBL/GenBank/DDBJ whole genome shotgun (WGS) entry which is preliminary data.</text>
</comment>
<sequence>MKKHVSLLFIILYICHRGYVKSTRITRSKYHNYKGNEKIAFNENGKLRNIEKHASILCNAVSCNNTNDISFVNQKKNMGKEDEDLVDLYEDDEVSTSAGDSSSDEAYLSDSEEEENDDNQDENENGYLSNMNNQDLNNEDKGIKKHFKIEKNEEHINENKKKAEENFKRYKFNDENKSETERKLKRKDNIFHKYTDNDNNNDDEDDNKEDNKNEGNILNNKGIVKDKMNVFPGLYFVGIGYDLLFGNPLGEPDSLTDPGYRAQIYLLNWELSNRGVANDLNTLQPLNGWIRKENACSRAEMIKECSSISDYTSNLSSEASASGGYMTFASFSASVGYKKFLSEVSKRTSKTYYVKSNCIKYTIGLPPYVPWEKTEAYINAVEGLPLDFNGLEKDTECGSDVYEQNKTLDVCKNIFPWIQFFKTYGTHLIYEAQLGGKITKIINVSNSSVKKMKKDGVSVKAEIQAQFGFGSAGGSTNVSSDSSSSNNDESYEMSEQMVVIGGNPIKDVTKEENLFEWSKTVSENPMPISIKLFPLSFTFDSDELKRDYEKALLYYSRLYGFSPHDTMQKDEKDITKILITSSTVTKSGPPPISAECPHDMIVLFGYILKQNFWNNTGKLRGYDIELCESGLSSCTSKQGNSNKYDISYLYMECGSQVLPFSDQVVSVSDSTFNTVKCPNDYTIIFGFGFAASSGRNDSAQKTYVTPCRPGMKSCSLNMSKENDKSYMYLVCLDGTIWSGINTLTLVAKDDFHSAVNKSKKFNDGHLDLECPSEGKILTGFYGESHTSSPYVSAPFGKCSKSLKSCSVHGSGQGIGFQNYRTLREISLRNGDFHFSVFSSNYSRKKDKKKKKD</sequence>
<proteinExistence type="predicted"/>
<evidence type="ECO:0000313" key="1">
    <source>
        <dbReference type="EMBL" id="KAI4840670.1"/>
    </source>
</evidence>
<accession>A0ACB9YFE9</accession>
<dbReference type="Proteomes" id="UP001056978">
    <property type="component" value="Chromosome 3"/>
</dbReference>
<evidence type="ECO:0000313" key="2">
    <source>
        <dbReference type="Proteomes" id="UP001056978"/>
    </source>
</evidence>
<protein>
    <submittedName>
        <fullName evidence="1">Perforin-like protein 1</fullName>
    </submittedName>
</protein>